<organism evidence="2 3">
    <name type="scientific">Okeania hirsuta</name>
    <dbReference type="NCBI Taxonomy" id="1458930"/>
    <lineage>
        <taxon>Bacteria</taxon>
        <taxon>Bacillati</taxon>
        <taxon>Cyanobacteriota</taxon>
        <taxon>Cyanophyceae</taxon>
        <taxon>Oscillatoriophycideae</taxon>
        <taxon>Oscillatoriales</taxon>
        <taxon>Microcoleaceae</taxon>
        <taxon>Okeania</taxon>
    </lineage>
</organism>
<dbReference type="AlphaFoldDB" id="A0A3N6P762"/>
<evidence type="ECO:0000313" key="3">
    <source>
        <dbReference type="Proteomes" id="UP000269154"/>
    </source>
</evidence>
<protein>
    <submittedName>
        <fullName evidence="2">Uncharacterized protein</fullName>
    </submittedName>
</protein>
<dbReference type="Proteomes" id="UP000269154">
    <property type="component" value="Unassembled WGS sequence"/>
</dbReference>
<gene>
    <name evidence="2" type="ORF">D5R40_22480</name>
</gene>
<comment type="caution">
    <text evidence="2">The sequence shown here is derived from an EMBL/GenBank/DDBJ whole genome shotgun (WGS) entry which is preliminary data.</text>
</comment>
<sequence>MEEAIARTEKEVADARTKLQYQLVVPDTLVAQTDAVKAEIADLEAKIQQYRQQSDVLKAQADDYYAQANQYRQQQQHHTNIANNAWITRKGRSGRWYNVQLPEIHLRN</sequence>
<evidence type="ECO:0000256" key="1">
    <source>
        <dbReference type="SAM" id="Coils"/>
    </source>
</evidence>
<reference evidence="2 3" key="1">
    <citation type="journal article" date="2018" name="ACS Chem. Biol.">
        <title>Ketoreductase domain dysfunction expands chemodiversity: malyngamide biosynthesis in the cyanobacterium Okeania hirsuta.</title>
        <authorList>
            <person name="Moss N.A."/>
            <person name="Leao T."/>
            <person name="Rankin M."/>
            <person name="McCullough T.M."/>
            <person name="Qu P."/>
            <person name="Korobeynikov A."/>
            <person name="Smith J.L."/>
            <person name="Gerwick L."/>
            <person name="Gerwick W.H."/>
        </authorList>
    </citation>
    <scope>NUCLEOTIDE SEQUENCE [LARGE SCALE GENOMIC DNA]</scope>
    <source>
        <strain evidence="2 3">PAB10Feb10-1</strain>
    </source>
</reference>
<name>A0A3N6P762_9CYAN</name>
<dbReference type="EMBL" id="RCBY01000156">
    <property type="protein sequence ID" value="RQH32380.1"/>
    <property type="molecule type" value="Genomic_DNA"/>
</dbReference>
<proteinExistence type="predicted"/>
<accession>A0A3N6P762</accession>
<keyword evidence="1" id="KW-0175">Coiled coil</keyword>
<feature type="coiled-coil region" evidence="1">
    <location>
        <begin position="33"/>
        <end position="67"/>
    </location>
</feature>
<evidence type="ECO:0000313" key="2">
    <source>
        <dbReference type="EMBL" id="RQH32380.1"/>
    </source>
</evidence>
<dbReference type="RefSeq" id="WP_124144767.1">
    <property type="nucleotide sequence ID" value="NZ_CAWOKI010000037.1"/>
</dbReference>
<keyword evidence="3" id="KW-1185">Reference proteome</keyword>